<dbReference type="InterPro" id="IPR018060">
    <property type="entry name" value="HTH_AraC"/>
</dbReference>
<dbReference type="Pfam" id="PF12833">
    <property type="entry name" value="HTH_18"/>
    <property type="match status" value="1"/>
</dbReference>
<feature type="domain" description="HTH araC/xylS-type" evidence="3">
    <location>
        <begin position="222"/>
        <end position="320"/>
    </location>
</feature>
<organism evidence="4 5">
    <name type="scientific">Xanthobacter tagetidis</name>
    <dbReference type="NCBI Taxonomy" id="60216"/>
    <lineage>
        <taxon>Bacteria</taxon>
        <taxon>Pseudomonadati</taxon>
        <taxon>Pseudomonadota</taxon>
        <taxon>Alphaproteobacteria</taxon>
        <taxon>Hyphomicrobiales</taxon>
        <taxon>Xanthobacteraceae</taxon>
        <taxon>Xanthobacter</taxon>
    </lineage>
</organism>
<keyword evidence="1" id="KW-0805">Transcription regulation</keyword>
<keyword evidence="5" id="KW-1185">Reference proteome</keyword>
<gene>
    <name evidence="4" type="ORF">D9R14_15600</name>
</gene>
<keyword evidence="2" id="KW-0804">Transcription</keyword>
<name>A0A3L7A7B3_9HYPH</name>
<dbReference type="Pfam" id="PF01965">
    <property type="entry name" value="DJ-1_PfpI"/>
    <property type="match status" value="1"/>
</dbReference>
<dbReference type="PROSITE" id="PS01124">
    <property type="entry name" value="HTH_ARAC_FAMILY_2"/>
    <property type="match status" value="1"/>
</dbReference>
<dbReference type="InterPro" id="IPR009057">
    <property type="entry name" value="Homeodomain-like_sf"/>
</dbReference>
<evidence type="ECO:0000259" key="3">
    <source>
        <dbReference type="PROSITE" id="PS01124"/>
    </source>
</evidence>
<accession>A0A3L7A7B3</accession>
<dbReference type="InterPro" id="IPR002818">
    <property type="entry name" value="DJ-1/PfpI"/>
</dbReference>
<dbReference type="OrthoDB" id="9793422at2"/>
<evidence type="ECO:0000256" key="2">
    <source>
        <dbReference type="ARBA" id="ARBA00023163"/>
    </source>
</evidence>
<dbReference type="Gene3D" id="1.10.10.60">
    <property type="entry name" value="Homeodomain-like"/>
    <property type="match status" value="1"/>
</dbReference>
<evidence type="ECO:0000313" key="4">
    <source>
        <dbReference type="EMBL" id="RLP76236.1"/>
    </source>
</evidence>
<dbReference type="SUPFAM" id="SSF52317">
    <property type="entry name" value="Class I glutamine amidotransferase-like"/>
    <property type="match status" value="1"/>
</dbReference>
<evidence type="ECO:0000313" key="5">
    <source>
        <dbReference type="Proteomes" id="UP000269692"/>
    </source>
</evidence>
<evidence type="ECO:0000256" key="1">
    <source>
        <dbReference type="ARBA" id="ARBA00023015"/>
    </source>
</evidence>
<dbReference type="InterPro" id="IPR052158">
    <property type="entry name" value="INH-QAR"/>
</dbReference>
<dbReference type="SMART" id="SM00342">
    <property type="entry name" value="HTH_ARAC"/>
    <property type="match status" value="1"/>
</dbReference>
<dbReference type="PANTHER" id="PTHR43130">
    <property type="entry name" value="ARAC-FAMILY TRANSCRIPTIONAL REGULATOR"/>
    <property type="match status" value="1"/>
</dbReference>
<dbReference type="CDD" id="cd03137">
    <property type="entry name" value="GATase1_AraC_1"/>
    <property type="match status" value="1"/>
</dbReference>
<protein>
    <submittedName>
        <fullName evidence="4">GlxA family transcriptional regulator</fullName>
    </submittedName>
</protein>
<proteinExistence type="predicted"/>
<comment type="caution">
    <text evidence="4">The sequence shown here is derived from an EMBL/GenBank/DDBJ whole genome shotgun (WGS) entry which is preliminary data.</text>
</comment>
<dbReference type="GO" id="GO:0043565">
    <property type="term" value="F:sequence-specific DNA binding"/>
    <property type="evidence" value="ECO:0007669"/>
    <property type="project" value="InterPro"/>
</dbReference>
<dbReference type="PANTHER" id="PTHR43130:SF3">
    <property type="entry name" value="HTH-TYPE TRANSCRIPTIONAL REGULATOR RV1931C"/>
    <property type="match status" value="1"/>
</dbReference>
<dbReference type="AlphaFoldDB" id="A0A3L7A7B3"/>
<reference evidence="4 5" key="1">
    <citation type="submission" date="2018-10" db="EMBL/GenBank/DDBJ databases">
        <title>Xanthobacter tagetidis genome sequencing and assembly.</title>
        <authorList>
            <person name="Maclea K.S."/>
            <person name="Goen A.E."/>
            <person name="Fatima S.A."/>
        </authorList>
    </citation>
    <scope>NUCLEOTIDE SEQUENCE [LARGE SCALE GENOMIC DNA]</scope>
    <source>
        <strain evidence="4 5">ATCC 700314</strain>
    </source>
</reference>
<dbReference type="GO" id="GO:0003700">
    <property type="term" value="F:DNA-binding transcription factor activity"/>
    <property type="evidence" value="ECO:0007669"/>
    <property type="project" value="InterPro"/>
</dbReference>
<dbReference type="SUPFAM" id="SSF46689">
    <property type="entry name" value="Homeodomain-like"/>
    <property type="match status" value="2"/>
</dbReference>
<dbReference type="RefSeq" id="WP_121624267.1">
    <property type="nucleotide sequence ID" value="NZ_JACIIW010000005.1"/>
</dbReference>
<dbReference type="EMBL" id="RCTF01000013">
    <property type="protein sequence ID" value="RLP76236.1"/>
    <property type="molecule type" value="Genomic_DNA"/>
</dbReference>
<sequence length="337" mass="36418">MEGGLIQRHVVFVVFPNALLLDLSGPLAGFELSCETSEGATAPYRLTVASAEGGLIRTSSGLEVMSRPLCGVADVDTLVVVGGSGVHEAARDSRLLGWLAANAGSIRRICSVCTGTFVLAAAGLLTQRRVVTHWGACRLLQDRFPDLTVSPDAIYERDGPIWTSAGVTAGIDLALALIEDDRGHAEAIRVAKRLVVFLKRAGGQTQFSVPLALQEADDGGFEVLHRWISDHLDEDLRVEALAERASMSPRTFARLYAARTGRTPAKVVEELRLDAARRALEETRQSIKEIAVRCGFVDEERMRRAFRRRLGVNPQDYRGKFGAAETGGARTEAGAPL</sequence>
<dbReference type="Gene3D" id="3.40.50.880">
    <property type="match status" value="1"/>
</dbReference>
<dbReference type="Proteomes" id="UP000269692">
    <property type="component" value="Unassembled WGS sequence"/>
</dbReference>
<dbReference type="InterPro" id="IPR029062">
    <property type="entry name" value="Class_I_gatase-like"/>
</dbReference>